<accession>A0A254Q6R7</accession>
<dbReference type="InterPro" id="IPR003190">
    <property type="entry name" value="Asp_decarbox"/>
</dbReference>
<keyword evidence="15" id="KW-1185">Reference proteome</keyword>
<comment type="catalytic activity">
    <reaction evidence="9">
        <text>L-aspartate + H(+) = beta-alanine + CO2</text>
        <dbReference type="Rhea" id="RHEA:19497"/>
        <dbReference type="ChEBI" id="CHEBI:15378"/>
        <dbReference type="ChEBI" id="CHEBI:16526"/>
        <dbReference type="ChEBI" id="CHEBI:29991"/>
        <dbReference type="ChEBI" id="CHEBI:57966"/>
        <dbReference type="EC" id="4.1.1.11"/>
    </reaction>
</comment>
<evidence type="ECO:0000256" key="5">
    <source>
        <dbReference type="ARBA" id="ARBA00023145"/>
    </source>
</evidence>
<evidence type="ECO:0000313" key="14">
    <source>
        <dbReference type="EMBL" id="OWS72501.1"/>
    </source>
</evidence>
<dbReference type="SUPFAM" id="SSF50692">
    <property type="entry name" value="ADC-like"/>
    <property type="match status" value="1"/>
</dbReference>
<comment type="subunit">
    <text evidence="9">Heterooctamer of four alpha and four beta subunits.</text>
</comment>
<evidence type="ECO:0000256" key="6">
    <source>
        <dbReference type="ARBA" id="ARBA00023239"/>
    </source>
</evidence>
<proteinExistence type="inferred from homology"/>
<keyword evidence="6 9" id="KW-0456">Lyase</keyword>
<evidence type="ECO:0000256" key="13">
    <source>
        <dbReference type="PIRSR" id="PIRSR006246-5"/>
    </source>
</evidence>
<dbReference type="HAMAP" id="MF_00446">
    <property type="entry name" value="PanD"/>
    <property type="match status" value="1"/>
</dbReference>
<keyword evidence="2 9" id="KW-0566">Pantothenate biosynthesis</keyword>
<keyword evidence="7 9" id="KW-0704">Schiff base</keyword>
<comment type="PTM">
    <text evidence="9 12">Is synthesized initially as an inactive proenzyme, which is activated by self-cleavage at a specific serine bond to produce a beta-subunit with a hydroxyl group at its C-terminus and an alpha-subunit with a pyruvoyl group at its N-terminus.</text>
</comment>
<evidence type="ECO:0000256" key="7">
    <source>
        <dbReference type="ARBA" id="ARBA00023270"/>
    </source>
</evidence>
<comment type="function">
    <text evidence="9">Catalyzes the pyruvoyl-dependent decarboxylation of aspartate to produce beta-alanine.</text>
</comment>
<evidence type="ECO:0000256" key="1">
    <source>
        <dbReference type="ARBA" id="ARBA00022490"/>
    </source>
</evidence>
<keyword evidence="5 9" id="KW-0865">Zymogen</keyword>
<dbReference type="PANTHER" id="PTHR21012:SF0">
    <property type="entry name" value="ASPARTATE 1-DECARBOXYLASE"/>
    <property type="match status" value="1"/>
</dbReference>
<sequence>MNRIMLLGKIHRAAVTEADLHYEGSCGIDEDLLDAADMREFEKIELYNINNGERFSTYIIKAKRGSGIISLNGAAARKAHVGDHLIICTYGQVGNDEIAQHIPKIVLLGEGNTIKEIKKVN</sequence>
<feature type="modified residue" description="Pyruvic acid (Ser)" evidence="9 12">
    <location>
        <position position="25"/>
    </location>
</feature>
<dbReference type="GO" id="GO:0005829">
    <property type="term" value="C:cytosol"/>
    <property type="evidence" value="ECO:0007669"/>
    <property type="project" value="TreeGrafter"/>
</dbReference>
<evidence type="ECO:0000256" key="4">
    <source>
        <dbReference type="ARBA" id="ARBA00022813"/>
    </source>
</evidence>
<comment type="subcellular location">
    <subcellularLocation>
        <location evidence="9">Cytoplasm</location>
    </subcellularLocation>
</comment>
<dbReference type="EC" id="4.1.1.11" evidence="9"/>
<gene>
    <name evidence="9" type="primary">panD</name>
    <name evidence="14" type="ORF">CBI30_01675</name>
</gene>
<dbReference type="GO" id="GO:0004068">
    <property type="term" value="F:aspartate 1-decarboxylase activity"/>
    <property type="evidence" value="ECO:0007669"/>
    <property type="project" value="UniProtKB-UniRule"/>
</dbReference>
<evidence type="ECO:0000256" key="3">
    <source>
        <dbReference type="ARBA" id="ARBA00022793"/>
    </source>
</evidence>
<keyword evidence="8 9" id="KW-0670">Pyruvate</keyword>
<feature type="active site" description="Schiff-base intermediate with substrate; via pyruvic acid" evidence="9 10">
    <location>
        <position position="25"/>
    </location>
</feature>
<dbReference type="PANTHER" id="PTHR21012">
    <property type="entry name" value="ASPARTATE 1-DECARBOXYLASE"/>
    <property type="match status" value="1"/>
</dbReference>
<dbReference type="PIRSF" id="PIRSF006246">
    <property type="entry name" value="Asp_decarbox"/>
    <property type="match status" value="1"/>
</dbReference>
<dbReference type="Proteomes" id="UP000198104">
    <property type="component" value="Unassembled WGS sequence"/>
</dbReference>
<evidence type="ECO:0000256" key="9">
    <source>
        <dbReference type="HAMAP-Rule" id="MF_00446"/>
    </source>
</evidence>
<reference evidence="14 15" key="1">
    <citation type="submission" date="2017-05" db="EMBL/GenBank/DDBJ databases">
        <title>Polynucleobacter sp. MWH-K35W1 isolated from the permanently anoxic monimolimnion of a meromictic lake.</title>
        <authorList>
            <person name="Hahn M.W."/>
        </authorList>
    </citation>
    <scope>NUCLEOTIDE SEQUENCE [LARGE SCALE GENOMIC DNA]</scope>
    <source>
        <strain evidence="14 15">MWH-K35W1</strain>
    </source>
</reference>
<keyword evidence="4 9" id="KW-0068">Autocatalytic cleavage</keyword>
<name>A0A254Q6R7_9BURK</name>
<feature type="chain" id="PRO_5013996019" description="Aspartate 1-decarboxylase beta chain" evidence="9 13">
    <location>
        <begin position="1"/>
        <end position="24"/>
    </location>
</feature>
<dbReference type="OrthoDB" id="9803983at2"/>
<dbReference type="UniPathway" id="UPA00028">
    <property type="reaction ID" value="UER00002"/>
</dbReference>
<keyword evidence="1 9" id="KW-0963">Cytoplasm</keyword>
<evidence type="ECO:0000256" key="10">
    <source>
        <dbReference type="PIRSR" id="PIRSR006246-1"/>
    </source>
</evidence>
<dbReference type="CDD" id="cd06919">
    <property type="entry name" value="Asp_decarbox"/>
    <property type="match status" value="1"/>
</dbReference>
<feature type="active site" description="Proton donor" evidence="9 10">
    <location>
        <position position="58"/>
    </location>
</feature>
<evidence type="ECO:0000256" key="2">
    <source>
        <dbReference type="ARBA" id="ARBA00022655"/>
    </source>
</evidence>
<dbReference type="NCBIfam" id="TIGR00223">
    <property type="entry name" value="panD"/>
    <property type="match status" value="1"/>
</dbReference>
<comment type="caution">
    <text evidence="14">The sequence shown here is derived from an EMBL/GenBank/DDBJ whole genome shotgun (WGS) entry which is preliminary data.</text>
</comment>
<dbReference type="Pfam" id="PF02261">
    <property type="entry name" value="Asp_decarbox"/>
    <property type="match status" value="1"/>
</dbReference>
<dbReference type="GO" id="GO:0015940">
    <property type="term" value="P:pantothenate biosynthetic process"/>
    <property type="evidence" value="ECO:0007669"/>
    <property type="project" value="UniProtKB-UniRule"/>
</dbReference>
<protein>
    <recommendedName>
        <fullName evidence="9">Aspartate 1-decarboxylase</fullName>
        <ecNumber evidence="9">4.1.1.11</ecNumber>
    </recommendedName>
    <alternativeName>
        <fullName evidence="9">Aspartate alpha-decarboxylase</fullName>
    </alternativeName>
    <component>
        <recommendedName>
            <fullName evidence="9">Aspartate 1-decarboxylase beta chain</fullName>
        </recommendedName>
    </component>
    <component>
        <recommendedName>
            <fullName evidence="9">Aspartate 1-decarboxylase alpha chain</fullName>
        </recommendedName>
    </component>
</protein>
<feature type="binding site" evidence="9 11">
    <location>
        <begin position="73"/>
        <end position="75"/>
    </location>
    <ligand>
        <name>substrate</name>
    </ligand>
</feature>
<comment type="pathway">
    <text evidence="9">Cofactor biosynthesis; (R)-pantothenate biosynthesis; beta-alanine from L-aspartate: step 1/1.</text>
</comment>
<dbReference type="EMBL" id="NGUO01000002">
    <property type="protein sequence ID" value="OWS72501.1"/>
    <property type="molecule type" value="Genomic_DNA"/>
</dbReference>
<keyword evidence="3 9" id="KW-0210">Decarboxylase</keyword>
<organism evidence="14 15">
    <name type="scientific">Polynucleobacter aenigmaticus</name>
    <dbReference type="NCBI Taxonomy" id="1743164"/>
    <lineage>
        <taxon>Bacteria</taxon>
        <taxon>Pseudomonadati</taxon>
        <taxon>Pseudomonadota</taxon>
        <taxon>Betaproteobacteria</taxon>
        <taxon>Burkholderiales</taxon>
        <taxon>Burkholderiaceae</taxon>
        <taxon>Polynucleobacter</taxon>
    </lineage>
</organism>
<dbReference type="RefSeq" id="WP_088526603.1">
    <property type="nucleotide sequence ID" value="NZ_NGUO01000002.1"/>
</dbReference>
<evidence type="ECO:0000256" key="12">
    <source>
        <dbReference type="PIRSR" id="PIRSR006246-3"/>
    </source>
</evidence>
<comment type="cofactor">
    <cofactor evidence="9 10">
        <name>pyruvate</name>
        <dbReference type="ChEBI" id="CHEBI:15361"/>
    </cofactor>
    <text evidence="9 10">Binds 1 pyruvoyl group covalently per subunit.</text>
</comment>
<evidence type="ECO:0000256" key="8">
    <source>
        <dbReference type="ARBA" id="ARBA00023317"/>
    </source>
</evidence>
<evidence type="ECO:0000256" key="11">
    <source>
        <dbReference type="PIRSR" id="PIRSR006246-2"/>
    </source>
</evidence>
<dbReference type="InterPro" id="IPR009010">
    <property type="entry name" value="Asp_de-COase-like_dom_sf"/>
</dbReference>
<dbReference type="Gene3D" id="2.40.40.20">
    <property type="match status" value="1"/>
</dbReference>
<feature type="binding site" evidence="9 11">
    <location>
        <position position="57"/>
    </location>
    <ligand>
        <name>substrate</name>
    </ligand>
</feature>
<feature type="chain" id="PRO_5013996020" description="Aspartate 1-decarboxylase alpha chain" evidence="9 13">
    <location>
        <begin position="25"/>
        <end position="121"/>
    </location>
</feature>
<dbReference type="GO" id="GO:0006523">
    <property type="term" value="P:alanine biosynthetic process"/>
    <property type="evidence" value="ECO:0007669"/>
    <property type="project" value="InterPro"/>
</dbReference>
<dbReference type="AlphaFoldDB" id="A0A254Q6R7"/>
<comment type="similarity">
    <text evidence="9">Belongs to the PanD family.</text>
</comment>
<evidence type="ECO:0000313" key="15">
    <source>
        <dbReference type="Proteomes" id="UP000198104"/>
    </source>
</evidence>